<protein>
    <recommendedName>
        <fullName evidence="4">XRE family transcriptional regulator</fullName>
    </recommendedName>
</protein>
<dbReference type="AlphaFoldDB" id="A0A4Q1KL92"/>
<dbReference type="RefSeq" id="WP_129403227.1">
    <property type="nucleotide sequence ID" value="NZ_SBKP01000002.1"/>
</dbReference>
<name>A0A4Q1KL92_9SPHN</name>
<reference evidence="3" key="1">
    <citation type="submission" date="2019-01" db="EMBL/GenBank/DDBJ databases">
        <title>Cytophagaceae bacterium strain CAR-16.</title>
        <authorList>
            <person name="Chen W.-M."/>
        </authorList>
    </citation>
    <scope>NUCLEOTIDE SEQUENCE [LARGE SCALE GENOMIC DNA]</scope>
    <source>
        <strain evidence="3">CHR27</strain>
    </source>
</reference>
<dbReference type="EMBL" id="SBKP01000002">
    <property type="protein sequence ID" value="RXR30477.1"/>
    <property type="molecule type" value="Genomic_DNA"/>
</dbReference>
<dbReference type="OrthoDB" id="7190399at2"/>
<organism evidence="2 3">
    <name type="scientific">Sphingobium fluviale</name>
    <dbReference type="NCBI Taxonomy" id="2506423"/>
    <lineage>
        <taxon>Bacteria</taxon>
        <taxon>Pseudomonadati</taxon>
        <taxon>Pseudomonadota</taxon>
        <taxon>Alphaproteobacteria</taxon>
        <taxon>Sphingomonadales</taxon>
        <taxon>Sphingomonadaceae</taxon>
        <taxon>Sphingobium</taxon>
    </lineage>
</organism>
<feature type="region of interest" description="Disordered" evidence="1">
    <location>
        <begin position="1"/>
        <end position="23"/>
    </location>
</feature>
<evidence type="ECO:0000256" key="1">
    <source>
        <dbReference type="SAM" id="MobiDB-lite"/>
    </source>
</evidence>
<comment type="caution">
    <text evidence="2">The sequence shown here is derived from an EMBL/GenBank/DDBJ whole genome shotgun (WGS) entry which is preliminary data.</text>
</comment>
<gene>
    <name evidence="2" type="ORF">EQG66_03975</name>
</gene>
<dbReference type="Proteomes" id="UP000290958">
    <property type="component" value="Unassembled WGS sequence"/>
</dbReference>
<proteinExistence type="predicted"/>
<keyword evidence="3" id="KW-1185">Reference proteome</keyword>
<evidence type="ECO:0008006" key="4">
    <source>
        <dbReference type="Google" id="ProtNLM"/>
    </source>
</evidence>
<evidence type="ECO:0000313" key="2">
    <source>
        <dbReference type="EMBL" id="RXR30477.1"/>
    </source>
</evidence>
<sequence>MPEHASHLPGTGRSAGEEPPKGFSIAGECTVAKLLEKVGAKTDEDLNDRFGISYNTWRKLIAGKPVRLALLSRLERRLGLDEA</sequence>
<accession>A0A4Q1KL92</accession>
<evidence type="ECO:0000313" key="3">
    <source>
        <dbReference type="Proteomes" id="UP000290958"/>
    </source>
</evidence>